<dbReference type="EMBL" id="OCYS01000016">
    <property type="protein sequence ID" value="SON79801.1"/>
    <property type="molecule type" value="Genomic_DNA"/>
</dbReference>
<reference evidence="3 4" key="1">
    <citation type="submission" date="2017-10" db="EMBL/GenBank/DDBJ databases">
        <authorList>
            <person name="Regsiter A."/>
            <person name="William W."/>
        </authorList>
    </citation>
    <scope>NUCLEOTIDE SEQUENCE [LARGE SCALE GENOMIC DNA]</scope>
    <source>
        <strain evidence="1 4">CFBP6984</strain>
        <strain evidence="2 3">CFBP7430</strain>
    </source>
</reference>
<dbReference type="Proteomes" id="UP000234181">
    <property type="component" value="Unassembled WGS sequence"/>
</dbReference>
<name>A0AB38DUQ8_XANCH</name>
<gene>
    <name evidence="1" type="ORF">XAP6984_1150012</name>
    <name evidence="2" type="ORF">XAP7430_1120012</name>
</gene>
<sequence>MACRINTLGMAARNIIAPRFARFHRPHPNVVLDIVLEDALAARVVGRFDAGIRVGGQLEKTGWRSTRRRICRQVAGRPGTSRNARVAR</sequence>
<dbReference type="AlphaFoldDB" id="A0AB38DUQ8"/>
<evidence type="ECO:0000313" key="1">
    <source>
        <dbReference type="EMBL" id="SON76256.1"/>
    </source>
</evidence>
<evidence type="ECO:0000313" key="3">
    <source>
        <dbReference type="Proteomes" id="UP000234166"/>
    </source>
</evidence>
<accession>A0AB38DUQ8</accession>
<evidence type="ECO:0000313" key="2">
    <source>
        <dbReference type="EMBL" id="SON79801.1"/>
    </source>
</evidence>
<dbReference type="Proteomes" id="UP000234166">
    <property type="component" value="Unassembled WGS sequence"/>
</dbReference>
<keyword evidence="4" id="KW-1185">Reference proteome</keyword>
<dbReference type="Gene3D" id="3.40.190.10">
    <property type="entry name" value="Periplasmic binding protein-like II"/>
    <property type="match status" value="1"/>
</dbReference>
<organism evidence="2 3">
    <name type="scientific">Xanthomonas campestris pv. phaseoli</name>
    <dbReference type="NCBI Taxonomy" id="317013"/>
    <lineage>
        <taxon>Bacteria</taxon>
        <taxon>Pseudomonadati</taxon>
        <taxon>Pseudomonadota</taxon>
        <taxon>Gammaproteobacteria</taxon>
        <taxon>Lysobacterales</taxon>
        <taxon>Lysobacteraceae</taxon>
        <taxon>Xanthomonas</taxon>
    </lineage>
</organism>
<dbReference type="EMBL" id="OCYT01000019">
    <property type="protein sequence ID" value="SON76256.1"/>
    <property type="molecule type" value="Genomic_DNA"/>
</dbReference>
<comment type="caution">
    <text evidence="2">The sequence shown here is derived from an EMBL/GenBank/DDBJ whole genome shotgun (WGS) entry which is preliminary data.</text>
</comment>
<protein>
    <recommendedName>
        <fullName evidence="5">LysR substrate-binding domain-containing protein</fullName>
    </recommendedName>
</protein>
<proteinExistence type="predicted"/>
<evidence type="ECO:0000313" key="4">
    <source>
        <dbReference type="Proteomes" id="UP000234181"/>
    </source>
</evidence>
<dbReference type="SUPFAM" id="SSF53850">
    <property type="entry name" value="Periplasmic binding protein-like II"/>
    <property type="match status" value="1"/>
</dbReference>
<evidence type="ECO:0008006" key="5">
    <source>
        <dbReference type="Google" id="ProtNLM"/>
    </source>
</evidence>